<keyword evidence="3 5" id="KW-0472">Membrane</keyword>
<dbReference type="AlphaFoldDB" id="A0A2C6L8M4"/>
<evidence type="ECO:0000256" key="1">
    <source>
        <dbReference type="ARBA" id="ARBA00004370"/>
    </source>
</evidence>
<feature type="compositionally biased region" description="Low complexity" evidence="4">
    <location>
        <begin position="73"/>
        <end position="83"/>
    </location>
</feature>
<feature type="region of interest" description="Disordered" evidence="4">
    <location>
        <begin position="232"/>
        <end position="252"/>
    </location>
</feature>
<feature type="transmembrane region" description="Helical" evidence="5">
    <location>
        <begin position="822"/>
        <end position="841"/>
    </location>
</feature>
<keyword evidence="5" id="KW-1133">Transmembrane helix</keyword>
<keyword evidence="2 5" id="KW-0812">Transmembrane</keyword>
<feature type="compositionally biased region" description="Basic and acidic residues" evidence="4">
    <location>
        <begin position="664"/>
        <end position="679"/>
    </location>
</feature>
<comment type="subcellular location">
    <subcellularLocation>
        <location evidence="1">Membrane</location>
    </subcellularLocation>
</comment>
<evidence type="ECO:0000256" key="3">
    <source>
        <dbReference type="ARBA" id="ARBA00023136"/>
    </source>
</evidence>
<feature type="compositionally biased region" description="Polar residues" evidence="4">
    <location>
        <begin position="556"/>
        <end position="575"/>
    </location>
</feature>
<feature type="compositionally biased region" description="Polar residues" evidence="4">
    <location>
        <begin position="292"/>
        <end position="317"/>
    </location>
</feature>
<feature type="region of interest" description="Disordered" evidence="4">
    <location>
        <begin position="847"/>
        <end position="877"/>
    </location>
</feature>
<feature type="compositionally biased region" description="Polar residues" evidence="4">
    <location>
        <begin position="603"/>
        <end position="613"/>
    </location>
</feature>
<feature type="compositionally biased region" description="Basic and acidic residues" evidence="4">
    <location>
        <begin position="318"/>
        <end position="336"/>
    </location>
</feature>
<proteinExistence type="predicted"/>
<name>A0A2C6L8M4_9APIC</name>
<feature type="compositionally biased region" description="Acidic residues" evidence="4">
    <location>
        <begin position="337"/>
        <end position="349"/>
    </location>
</feature>
<keyword evidence="7" id="KW-1185">Reference proteome</keyword>
<sequence length="877" mass="96806">MAQASSRFVNAGAGMASGGDEKPVLRVSLTGLFFLTYPLHTIQSRTLCVPYLAPVPCLSFPPLRTEAYLLPGSSSSSPSTSSSLTERQQDPYVRKVTPRPLLAQCAAAAFGSINIFKFTAAAIKVVYAHEGLPGLFRGIIPATLHILARDFVGFFLLRYCLRPTATVCRAVCDGSYVIFSFFFPFLLPRLHTGNSSPRSRATFAPRSSVRGAVASEDTAGLSRTTSLRRIGSVTSEISEDSPEIDSLRDPAEQAAEVAADIVSLTRPELLVSQEEDDRKNESQGNRTEVRQEPSSQYGPSSQLEQGLHTQRSLVHSDNLSRQRISERNSRLGRGGEMDDESIYSEEEEREGTMRDEDNLETVLVRVPQSRPLTSRDKTTASILLKVLSECAVYPLLTVATRMIVLEGPSSVILSSQSTSSSSSFLLPRSLISPLSSLFTPRFLHVSMIEMIRLTYVADGVGGFFGGFLPFLLSRCLDDGVQAMIGYFIVADSPHGSASRRRWEGDERKKRKRLSLLQRRMSSDSMASNPPRGYTWTTDRDGVDSRANSRMTERAFQDSSLSSRGKNQRGCTTHTYQYADGHSASEALGGRRRGESRSTRGRPNMSQEENTLSGSARFHPVYSSKPFVEKRPDSLVCEEDQSGDGTRKNAGFSTHKGWNRTHSSSSREGRADFLGHRSDPDPYTSSEYNGKRGNGLSRVSSRSRRGGYGGRGGRGHSETRSSHIPRGGLRSTELRDGRTSTRRFDYDVLDDGGGGERRRSQADESLHQVELYTMRACFSTLLSTAITPFSQLALVQRCQSNLEGLCVKRTPREVLAAMPWKAFFIQFAFGLAFLVLNSLVALKFHEAASSPPDLPLPDEEDYDDDEEGEEDLEEDYDD</sequence>
<feature type="compositionally biased region" description="Basic and acidic residues" evidence="4">
    <location>
        <begin position="276"/>
        <end position="291"/>
    </location>
</feature>
<dbReference type="Proteomes" id="UP000221165">
    <property type="component" value="Unassembled WGS sequence"/>
</dbReference>
<dbReference type="SUPFAM" id="SSF103506">
    <property type="entry name" value="Mitochondrial carrier"/>
    <property type="match status" value="1"/>
</dbReference>
<dbReference type="EMBL" id="MIGC01000783">
    <property type="protein sequence ID" value="PHJ24249.1"/>
    <property type="molecule type" value="Genomic_DNA"/>
</dbReference>
<accession>A0A2C6L8M4</accession>
<dbReference type="OrthoDB" id="10253709at2759"/>
<organism evidence="6 7">
    <name type="scientific">Cystoisospora suis</name>
    <dbReference type="NCBI Taxonomy" id="483139"/>
    <lineage>
        <taxon>Eukaryota</taxon>
        <taxon>Sar</taxon>
        <taxon>Alveolata</taxon>
        <taxon>Apicomplexa</taxon>
        <taxon>Conoidasida</taxon>
        <taxon>Coccidia</taxon>
        <taxon>Eucoccidiorida</taxon>
        <taxon>Eimeriorina</taxon>
        <taxon>Sarcocystidae</taxon>
        <taxon>Cystoisospora</taxon>
    </lineage>
</organism>
<dbReference type="GeneID" id="94425311"/>
<dbReference type="RefSeq" id="XP_067925922.1">
    <property type="nucleotide sequence ID" value="XM_068062100.1"/>
</dbReference>
<dbReference type="InterPro" id="IPR023395">
    <property type="entry name" value="MCP_dom_sf"/>
</dbReference>
<protein>
    <submittedName>
        <fullName evidence="6">Transmembrane protein</fullName>
    </submittedName>
</protein>
<feature type="region of interest" description="Disordered" evidence="4">
    <location>
        <begin position="71"/>
        <end position="90"/>
    </location>
</feature>
<evidence type="ECO:0000256" key="5">
    <source>
        <dbReference type="SAM" id="Phobius"/>
    </source>
</evidence>
<dbReference type="VEuPathDB" id="ToxoDB:CSUI_001897"/>
<feature type="region of interest" description="Disordered" evidence="4">
    <location>
        <begin position="495"/>
        <end position="736"/>
    </location>
</feature>
<feature type="region of interest" description="Disordered" evidence="4">
    <location>
        <begin position="744"/>
        <end position="763"/>
    </location>
</feature>
<gene>
    <name evidence="6" type="ORF">CSUI_001897</name>
</gene>
<evidence type="ECO:0000313" key="7">
    <source>
        <dbReference type="Proteomes" id="UP000221165"/>
    </source>
</evidence>
<reference evidence="6 7" key="1">
    <citation type="journal article" date="2017" name="Int. J. Parasitol.">
        <title>The genome of the protozoan parasite Cystoisospora suis and a reverse vaccinology approach to identify vaccine candidates.</title>
        <authorList>
            <person name="Palmieri N."/>
            <person name="Shrestha A."/>
            <person name="Ruttkowski B."/>
            <person name="Beck T."/>
            <person name="Vogl C."/>
            <person name="Tomley F."/>
            <person name="Blake D.P."/>
            <person name="Joachim A."/>
        </authorList>
    </citation>
    <scope>NUCLEOTIDE SEQUENCE [LARGE SCALE GENOMIC DNA]</scope>
    <source>
        <strain evidence="6 7">Wien I</strain>
    </source>
</reference>
<dbReference type="GO" id="GO:0016020">
    <property type="term" value="C:membrane"/>
    <property type="evidence" value="ECO:0007669"/>
    <property type="project" value="UniProtKB-SubCell"/>
</dbReference>
<feature type="region of interest" description="Disordered" evidence="4">
    <location>
        <begin position="266"/>
        <end position="355"/>
    </location>
</feature>
<comment type="caution">
    <text evidence="6">The sequence shown here is derived from an EMBL/GenBank/DDBJ whole genome shotgun (WGS) entry which is preliminary data.</text>
</comment>
<evidence type="ECO:0000256" key="4">
    <source>
        <dbReference type="SAM" id="MobiDB-lite"/>
    </source>
</evidence>
<feature type="compositionally biased region" description="Basic and acidic residues" evidence="4">
    <location>
        <begin position="753"/>
        <end position="763"/>
    </location>
</feature>
<evidence type="ECO:0000313" key="6">
    <source>
        <dbReference type="EMBL" id="PHJ24249.1"/>
    </source>
</evidence>
<feature type="compositionally biased region" description="Acidic residues" evidence="4">
    <location>
        <begin position="855"/>
        <end position="877"/>
    </location>
</feature>
<evidence type="ECO:0000256" key="2">
    <source>
        <dbReference type="ARBA" id="ARBA00022692"/>
    </source>
</evidence>